<feature type="region of interest" description="Disordered" evidence="1">
    <location>
        <begin position="1"/>
        <end position="43"/>
    </location>
</feature>
<protein>
    <submittedName>
        <fullName evidence="2">Uncharacterized protein</fullName>
    </submittedName>
</protein>
<dbReference type="AlphaFoldDB" id="A0AAD9ICL4"/>
<accession>A0AAD9ICL4</accession>
<keyword evidence="3" id="KW-1185">Reference proteome</keyword>
<evidence type="ECO:0000313" key="3">
    <source>
        <dbReference type="Proteomes" id="UP001217918"/>
    </source>
</evidence>
<evidence type="ECO:0000256" key="1">
    <source>
        <dbReference type="SAM" id="MobiDB-lite"/>
    </source>
</evidence>
<evidence type="ECO:0000313" key="2">
    <source>
        <dbReference type="EMBL" id="KAK2075351.1"/>
    </source>
</evidence>
<name>A0AAD9ICL4_9PEZI</name>
<comment type="caution">
    <text evidence="2">The sequence shown here is derived from an EMBL/GenBank/DDBJ whole genome shotgun (WGS) entry which is preliminary data.</text>
</comment>
<dbReference type="EMBL" id="JAQQPM010000009">
    <property type="protein sequence ID" value="KAK2075351.1"/>
    <property type="molecule type" value="Genomic_DNA"/>
</dbReference>
<feature type="compositionally biased region" description="Gly residues" evidence="1">
    <location>
        <begin position="414"/>
        <end position="427"/>
    </location>
</feature>
<gene>
    <name evidence="2" type="ORF">P8C59_009483</name>
</gene>
<feature type="region of interest" description="Disordered" evidence="1">
    <location>
        <begin position="397"/>
        <end position="431"/>
    </location>
</feature>
<dbReference type="Proteomes" id="UP001217918">
    <property type="component" value="Unassembled WGS sequence"/>
</dbReference>
<proteinExistence type="predicted"/>
<organism evidence="2 3">
    <name type="scientific">Phyllachora maydis</name>
    <dbReference type="NCBI Taxonomy" id="1825666"/>
    <lineage>
        <taxon>Eukaryota</taxon>
        <taxon>Fungi</taxon>
        <taxon>Dikarya</taxon>
        <taxon>Ascomycota</taxon>
        <taxon>Pezizomycotina</taxon>
        <taxon>Sordariomycetes</taxon>
        <taxon>Sordariomycetidae</taxon>
        <taxon>Phyllachorales</taxon>
        <taxon>Phyllachoraceae</taxon>
        <taxon>Phyllachora</taxon>
    </lineage>
</organism>
<reference evidence="2" key="1">
    <citation type="journal article" date="2023" name="Mol. Plant Microbe Interact.">
        <title>Elucidating the Obligate Nature and Biological Capacity of an Invasive Fungal Corn Pathogen.</title>
        <authorList>
            <person name="MacCready J.S."/>
            <person name="Roggenkamp E.M."/>
            <person name="Gdanetz K."/>
            <person name="Chilvers M.I."/>
        </authorList>
    </citation>
    <scope>NUCLEOTIDE SEQUENCE</scope>
    <source>
        <strain evidence="2">PM02</strain>
    </source>
</reference>
<sequence length="500" mass="53224">MRRLIDLASGKKQAKPAAVSPRKKKKENKQDRTSDGPGPVACAVDSEEDKLSALFCVRLPAEATPRPSPVPSVDAAEVARTWAAVRDSRGELTWLGTLWKAMLAGPDHEMSDLAAFYVEARYHDAGEIKVQEHFPAVLAVDQDTWEILTGLWVGPVHIKQFLDVWGGGEGGDEQVGNDGVLAFTTAKAAFLSINSPASGEAHQLTPAGGNKWAEAIKSFLVRDVPARRRRQGWAVAHRFCDIGAFDADKWRCPPLKHAFSCQPVAPPEAGYWLALADGPADAALAGRVRSATYVGDNDGGVGTLCPYLLVDYLAGTDAKPSTSRLLYCAAFVLYNRYRLRERALGGGAAARAEDLGDVRHYALAFSRRRFQMWCLRPKTPTEAGSVSYPSKSGYTADADADADADAGPVEGSSRAGGDGPATGGGSGNAFPAADGNDNGIMGGIQAVPQHWCGCNASLLLDGACASEEDLGELARWLNGIHRWGLTRHAAAVEADCVKLT</sequence>